<accession>A0A1X6ZKE5</accession>
<keyword evidence="17" id="KW-1208">Phospholipid metabolism</keyword>
<dbReference type="OrthoDB" id="9799199at2"/>
<dbReference type="PANTHER" id="PTHR46382">
    <property type="entry name" value="PHOSPHATIDATE CYTIDYLYLTRANSFERASE"/>
    <property type="match status" value="1"/>
</dbReference>
<dbReference type="Pfam" id="PF01148">
    <property type="entry name" value="CTP_transf_1"/>
    <property type="match status" value="1"/>
</dbReference>
<dbReference type="UniPathway" id="UPA00557">
    <property type="reaction ID" value="UER00614"/>
</dbReference>
<evidence type="ECO:0000256" key="16">
    <source>
        <dbReference type="ARBA" id="ARBA00023209"/>
    </source>
</evidence>
<dbReference type="GO" id="GO:0016024">
    <property type="term" value="P:CDP-diacylglycerol biosynthetic process"/>
    <property type="evidence" value="ECO:0007669"/>
    <property type="project" value="UniProtKB-UniPathway"/>
</dbReference>
<evidence type="ECO:0000256" key="18">
    <source>
        <dbReference type="RuleBase" id="RU003938"/>
    </source>
</evidence>
<name>A0A1X6ZKE5_9RHOB</name>
<dbReference type="PANTHER" id="PTHR46382:SF1">
    <property type="entry name" value="PHOSPHATIDATE CYTIDYLYLTRANSFERASE"/>
    <property type="match status" value="1"/>
</dbReference>
<dbReference type="EMBL" id="FWFJ01000023">
    <property type="protein sequence ID" value="SLN54190.1"/>
    <property type="molecule type" value="Genomic_DNA"/>
</dbReference>
<keyword evidence="14" id="KW-0443">Lipid metabolism</keyword>
<keyword evidence="8" id="KW-1003">Cell membrane</keyword>
<keyword evidence="16" id="KW-0594">Phospholipid biosynthesis</keyword>
<evidence type="ECO:0000256" key="11">
    <source>
        <dbReference type="ARBA" id="ARBA00022692"/>
    </source>
</evidence>
<keyword evidence="15 19" id="KW-0472">Membrane</keyword>
<keyword evidence="9" id="KW-0444">Lipid biosynthesis</keyword>
<dbReference type="EC" id="2.7.7.41" evidence="6 18"/>
<organism evidence="20 21">
    <name type="scientific">Roseovarius gaetbuli</name>
    <dbReference type="NCBI Taxonomy" id="1356575"/>
    <lineage>
        <taxon>Bacteria</taxon>
        <taxon>Pseudomonadati</taxon>
        <taxon>Pseudomonadota</taxon>
        <taxon>Alphaproteobacteria</taxon>
        <taxon>Rhodobacterales</taxon>
        <taxon>Roseobacteraceae</taxon>
        <taxon>Roseovarius</taxon>
    </lineage>
</organism>
<evidence type="ECO:0000256" key="19">
    <source>
        <dbReference type="SAM" id="Phobius"/>
    </source>
</evidence>
<evidence type="ECO:0000256" key="5">
    <source>
        <dbReference type="ARBA" id="ARBA00010185"/>
    </source>
</evidence>
<evidence type="ECO:0000256" key="6">
    <source>
        <dbReference type="ARBA" id="ARBA00012487"/>
    </source>
</evidence>
<evidence type="ECO:0000256" key="17">
    <source>
        <dbReference type="ARBA" id="ARBA00023264"/>
    </source>
</evidence>
<keyword evidence="10 18" id="KW-0808">Transferase</keyword>
<gene>
    <name evidence="20" type="primary">cdsA</name>
    <name evidence="20" type="ORF">ROG8370_02447</name>
</gene>
<feature type="transmembrane region" description="Helical" evidence="19">
    <location>
        <begin position="65"/>
        <end position="91"/>
    </location>
</feature>
<evidence type="ECO:0000256" key="3">
    <source>
        <dbReference type="ARBA" id="ARBA00005119"/>
    </source>
</evidence>
<comment type="pathway">
    <text evidence="4">Lipid metabolism.</text>
</comment>
<dbReference type="GO" id="GO:0005886">
    <property type="term" value="C:plasma membrane"/>
    <property type="evidence" value="ECO:0007669"/>
    <property type="project" value="UniProtKB-SubCell"/>
</dbReference>
<feature type="transmembrane region" description="Helical" evidence="19">
    <location>
        <begin position="126"/>
        <end position="147"/>
    </location>
</feature>
<evidence type="ECO:0000256" key="4">
    <source>
        <dbReference type="ARBA" id="ARBA00005189"/>
    </source>
</evidence>
<dbReference type="AlphaFoldDB" id="A0A1X6ZKE5"/>
<evidence type="ECO:0000256" key="12">
    <source>
        <dbReference type="ARBA" id="ARBA00022695"/>
    </source>
</evidence>
<keyword evidence="13 19" id="KW-1133">Transmembrane helix</keyword>
<proteinExistence type="inferred from homology"/>
<evidence type="ECO:0000256" key="8">
    <source>
        <dbReference type="ARBA" id="ARBA00022475"/>
    </source>
</evidence>
<feature type="transmembrane region" description="Helical" evidence="19">
    <location>
        <begin position="168"/>
        <end position="193"/>
    </location>
</feature>
<keyword evidence="12 18" id="KW-0548">Nucleotidyltransferase</keyword>
<feature type="transmembrane region" description="Helical" evidence="19">
    <location>
        <begin position="103"/>
        <end position="120"/>
    </location>
</feature>
<sequence>MSGSAQWSDLAPRVISGVVMAGIGAVVIGVGGIVFDALISGLAGLMMWEAARMFGAPDARRSGVLAALAVGLALWLQGLLVLPLLLAAVVVAAGSVEREKGPFFALAFWSLLGCFAMALVRDHAGLIWVVWLVAVVVVSDVAGYFAGRTLGGPKFWPRFSPKKTWSGTIAGWLGAAVIGLLFMAPTGAGLALVPVSMLVGFAGQMGDIAESAVKRLRGIKDSSGLIPGHGGVLDRFDAMLGAAVLVVILWALDLMPGLA</sequence>
<protein>
    <recommendedName>
        <fullName evidence="7 18">Phosphatidate cytidylyltransferase</fullName>
        <ecNumber evidence="6 18">2.7.7.41</ecNumber>
    </recommendedName>
</protein>
<comment type="pathway">
    <text evidence="3 18">Phospholipid metabolism; CDP-diacylglycerol biosynthesis; CDP-diacylglycerol from sn-glycerol 3-phosphate: step 3/3.</text>
</comment>
<feature type="transmembrane region" description="Helical" evidence="19">
    <location>
        <begin position="21"/>
        <end position="45"/>
    </location>
</feature>
<comment type="subcellular location">
    <subcellularLocation>
        <location evidence="2">Cell membrane</location>
        <topology evidence="2">Multi-pass membrane protein</topology>
    </subcellularLocation>
</comment>
<evidence type="ECO:0000313" key="20">
    <source>
        <dbReference type="EMBL" id="SLN54190.1"/>
    </source>
</evidence>
<evidence type="ECO:0000313" key="21">
    <source>
        <dbReference type="Proteomes" id="UP000194012"/>
    </source>
</evidence>
<evidence type="ECO:0000256" key="10">
    <source>
        <dbReference type="ARBA" id="ARBA00022679"/>
    </source>
</evidence>
<dbReference type="PROSITE" id="PS01315">
    <property type="entry name" value="CDS"/>
    <property type="match status" value="1"/>
</dbReference>
<dbReference type="InterPro" id="IPR000374">
    <property type="entry name" value="PC_trans"/>
</dbReference>
<keyword evidence="21" id="KW-1185">Reference proteome</keyword>
<reference evidence="21" key="1">
    <citation type="submission" date="2017-03" db="EMBL/GenBank/DDBJ databases">
        <authorList>
            <person name="Rodrigo-Torres L."/>
            <person name="Arahal R.D."/>
            <person name="Lucena T."/>
        </authorList>
    </citation>
    <scope>NUCLEOTIDE SEQUENCE [LARGE SCALE GENOMIC DNA]</scope>
    <source>
        <strain evidence="21">CECT 8370</strain>
    </source>
</reference>
<dbReference type="Proteomes" id="UP000194012">
    <property type="component" value="Unassembled WGS sequence"/>
</dbReference>
<feature type="transmembrane region" description="Helical" evidence="19">
    <location>
        <begin position="238"/>
        <end position="258"/>
    </location>
</feature>
<evidence type="ECO:0000256" key="14">
    <source>
        <dbReference type="ARBA" id="ARBA00023098"/>
    </source>
</evidence>
<evidence type="ECO:0000256" key="13">
    <source>
        <dbReference type="ARBA" id="ARBA00022989"/>
    </source>
</evidence>
<comment type="catalytic activity">
    <reaction evidence="1 18">
        <text>a 1,2-diacyl-sn-glycero-3-phosphate + CTP + H(+) = a CDP-1,2-diacyl-sn-glycerol + diphosphate</text>
        <dbReference type="Rhea" id="RHEA:16229"/>
        <dbReference type="ChEBI" id="CHEBI:15378"/>
        <dbReference type="ChEBI" id="CHEBI:33019"/>
        <dbReference type="ChEBI" id="CHEBI:37563"/>
        <dbReference type="ChEBI" id="CHEBI:58332"/>
        <dbReference type="ChEBI" id="CHEBI:58608"/>
        <dbReference type="EC" id="2.7.7.41"/>
    </reaction>
</comment>
<dbReference type="GO" id="GO:0004605">
    <property type="term" value="F:phosphatidate cytidylyltransferase activity"/>
    <property type="evidence" value="ECO:0007669"/>
    <property type="project" value="UniProtKB-EC"/>
</dbReference>
<evidence type="ECO:0000256" key="15">
    <source>
        <dbReference type="ARBA" id="ARBA00023136"/>
    </source>
</evidence>
<evidence type="ECO:0000256" key="2">
    <source>
        <dbReference type="ARBA" id="ARBA00004651"/>
    </source>
</evidence>
<comment type="similarity">
    <text evidence="5 18">Belongs to the CDS family.</text>
</comment>
<keyword evidence="11 18" id="KW-0812">Transmembrane</keyword>
<dbReference type="RefSeq" id="WP_085827421.1">
    <property type="nucleotide sequence ID" value="NZ_FWFJ01000023.1"/>
</dbReference>
<evidence type="ECO:0000256" key="7">
    <source>
        <dbReference type="ARBA" id="ARBA00019373"/>
    </source>
</evidence>
<evidence type="ECO:0000256" key="1">
    <source>
        <dbReference type="ARBA" id="ARBA00001698"/>
    </source>
</evidence>
<evidence type="ECO:0000256" key="9">
    <source>
        <dbReference type="ARBA" id="ARBA00022516"/>
    </source>
</evidence>